<dbReference type="AlphaFoldDB" id="C0PRD4"/>
<accession>C0PRD4</accession>
<dbReference type="EMBL" id="BT070880">
    <property type="protein sequence ID" value="ACN40374.1"/>
    <property type="molecule type" value="mRNA"/>
</dbReference>
<dbReference type="Pfam" id="PF00076">
    <property type="entry name" value="RRM_1"/>
    <property type="match status" value="4"/>
</dbReference>
<feature type="domain" description="RRM" evidence="4">
    <location>
        <begin position="273"/>
        <end position="349"/>
    </location>
</feature>
<dbReference type="FunFam" id="3.30.70.330:FF:000364">
    <property type="entry name" value="heterogeneous nuclear ribonucleoprotein 1"/>
    <property type="match status" value="1"/>
</dbReference>
<sequence>MTFGNRKLVVLGIPWDVDTEGLGQYMCQFGDLEDVIVMKDRVSGRSRGFGYVTFSSDGGAEKAMAGQHVLQGRTLEVKIATPKDEMRPTSRKITRIFVARISPTVTDEMFRSYFEKYGSILDAYMPKDQTTKQHRGIGFVTYENAESVDEVMSESHELAGSTIAVDRATPKEETGRVWERNFPGASGVFNSHVNTTHFGTFDVSAFGGYDFPGSDRAAKGNTYGGNYGRNNLWRAGPPAPQVGGPSPVIPSIDPSAMNYGSTDSNFAPSRMGRKIFVGRIPVEATAEDLQLYFSQFGQVLDAYLPKDAKKISHRGFGFVTFAEESTAEHVSQRRHEILGHLIAVDRASPLDETPSVGVYAPSGLGKKIFIGRIPVEATTEDLRLYFSQYGRILDVYLPKDAKKISHRGFGFVTFAEESAAEHVAQKAHEILGHRIAVDRAAPLDETRSGLKPSNALFGGAGGPLRGSSSTLSGSAYGNMPANLAFNSGWTPYDGVGHMATANGGPSGHRISRMETRYRPY</sequence>
<evidence type="ECO:0000259" key="4">
    <source>
        <dbReference type="PROSITE" id="PS50102"/>
    </source>
</evidence>
<dbReference type="InterPro" id="IPR000504">
    <property type="entry name" value="RRM_dom"/>
</dbReference>
<organism evidence="5">
    <name type="scientific">Picea sitchensis</name>
    <name type="common">Sitka spruce</name>
    <name type="synonym">Pinus sitchensis</name>
    <dbReference type="NCBI Taxonomy" id="3332"/>
    <lineage>
        <taxon>Eukaryota</taxon>
        <taxon>Viridiplantae</taxon>
        <taxon>Streptophyta</taxon>
        <taxon>Embryophyta</taxon>
        <taxon>Tracheophyta</taxon>
        <taxon>Spermatophyta</taxon>
        <taxon>Pinopsida</taxon>
        <taxon>Pinidae</taxon>
        <taxon>Conifers I</taxon>
        <taxon>Pinales</taxon>
        <taxon>Pinaceae</taxon>
        <taxon>Picea</taxon>
    </lineage>
</organism>
<evidence type="ECO:0000256" key="2">
    <source>
        <dbReference type="ARBA" id="ARBA00022884"/>
    </source>
</evidence>
<proteinExistence type="evidence at transcript level"/>
<dbReference type="PANTHER" id="PTHR48032:SF6">
    <property type="entry name" value="RNA-BINDING (RRM_RBD_RNP MOTIFS) FAMILY PROTEIN"/>
    <property type="match status" value="1"/>
</dbReference>
<keyword evidence="2 3" id="KW-0694">RNA-binding</keyword>
<dbReference type="SUPFAM" id="SSF54928">
    <property type="entry name" value="RNA-binding domain, RBD"/>
    <property type="match status" value="4"/>
</dbReference>
<dbReference type="InterPro" id="IPR012677">
    <property type="entry name" value="Nucleotide-bd_a/b_plait_sf"/>
</dbReference>
<evidence type="ECO:0000313" key="5">
    <source>
        <dbReference type="EMBL" id="ACN40374.1"/>
    </source>
</evidence>
<dbReference type="Gene3D" id="3.30.70.330">
    <property type="match status" value="4"/>
</dbReference>
<dbReference type="OMA" id="GHRISRM"/>
<dbReference type="InterPro" id="IPR035979">
    <property type="entry name" value="RBD_domain_sf"/>
</dbReference>
<keyword evidence="1" id="KW-0677">Repeat</keyword>
<dbReference type="GO" id="GO:0003729">
    <property type="term" value="F:mRNA binding"/>
    <property type="evidence" value="ECO:0007669"/>
    <property type="project" value="TreeGrafter"/>
</dbReference>
<evidence type="ECO:0000256" key="1">
    <source>
        <dbReference type="ARBA" id="ARBA00022737"/>
    </source>
</evidence>
<dbReference type="PROSITE" id="PS50102">
    <property type="entry name" value="RRM"/>
    <property type="match status" value="4"/>
</dbReference>
<dbReference type="GO" id="GO:0006417">
    <property type="term" value="P:regulation of translation"/>
    <property type="evidence" value="ECO:0007669"/>
    <property type="project" value="TreeGrafter"/>
</dbReference>
<dbReference type="SMART" id="SM00360">
    <property type="entry name" value="RRM"/>
    <property type="match status" value="4"/>
</dbReference>
<evidence type="ECO:0000256" key="3">
    <source>
        <dbReference type="PROSITE-ProRule" id="PRU00176"/>
    </source>
</evidence>
<reference evidence="5" key="1">
    <citation type="submission" date="2009-02" db="EMBL/GenBank/DDBJ databases">
        <title>Full length sequence-verified cDNA sequences from Sitka spruce (Picea sitchensis).</title>
        <authorList>
            <person name="Reid K.E."/>
            <person name="Liao N."/>
            <person name="Ralph S."/>
            <person name="Kolosova N."/>
            <person name="Oddy C."/>
            <person name="Moore R."/>
            <person name="Mayo M."/>
            <person name="Wagner S."/>
            <person name="King J."/>
            <person name="Yanchuk A."/>
            <person name="Holt R."/>
            <person name="Jones S."/>
            <person name="Marra M."/>
            <person name="Ritland C.E."/>
            <person name="Ritland K."/>
            <person name="Bohlmann J."/>
        </authorList>
    </citation>
    <scope>NUCLEOTIDE SEQUENCE</scope>
    <source>
        <tissue evidence="5">Green portion of the leader tissue</tissue>
    </source>
</reference>
<feature type="domain" description="RRM" evidence="4">
    <location>
        <begin position="94"/>
        <end position="170"/>
    </location>
</feature>
<dbReference type="PANTHER" id="PTHR48032">
    <property type="entry name" value="RNA-BINDING PROTEIN MUSASHI HOMOLOG RBP6"/>
    <property type="match status" value="1"/>
</dbReference>
<feature type="domain" description="RRM" evidence="4">
    <location>
        <begin position="366"/>
        <end position="442"/>
    </location>
</feature>
<feature type="domain" description="RRM" evidence="4">
    <location>
        <begin position="6"/>
        <end position="82"/>
    </location>
</feature>
<protein>
    <recommendedName>
        <fullName evidence="4">RRM domain-containing protein</fullName>
    </recommendedName>
</protein>
<name>C0PRD4_PICSI</name>